<evidence type="ECO:0008006" key="2">
    <source>
        <dbReference type="Google" id="ProtNLM"/>
    </source>
</evidence>
<organism evidence="1">
    <name type="scientific">uncultured Caudovirales phage</name>
    <dbReference type="NCBI Taxonomy" id="2100421"/>
    <lineage>
        <taxon>Viruses</taxon>
        <taxon>Duplodnaviria</taxon>
        <taxon>Heunggongvirae</taxon>
        <taxon>Uroviricota</taxon>
        <taxon>Caudoviricetes</taxon>
        <taxon>Peduoviridae</taxon>
        <taxon>Maltschvirus</taxon>
        <taxon>Maltschvirus maltsch</taxon>
    </lineage>
</organism>
<accession>A0A6J5NXF6</accession>
<evidence type="ECO:0000313" key="1">
    <source>
        <dbReference type="EMBL" id="CAB4164330.1"/>
    </source>
</evidence>
<proteinExistence type="predicted"/>
<reference evidence="1" key="1">
    <citation type="submission" date="2020-04" db="EMBL/GenBank/DDBJ databases">
        <authorList>
            <person name="Chiriac C."/>
            <person name="Salcher M."/>
            <person name="Ghai R."/>
            <person name="Kavagutti S V."/>
        </authorList>
    </citation>
    <scope>NUCLEOTIDE SEQUENCE</scope>
</reference>
<protein>
    <recommendedName>
        <fullName evidence="2">Concanavalin A-like lectin/glucanases superfamily</fullName>
    </recommendedName>
</protein>
<dbReference type="EMBL" id="LR796766">
    <property type="protein sequence ID" value="CAB4164330.1"/>
    <property type="molecule type" value="Genomic_DNA"/>
</dbReference>
<name>A0A6J5NXF6_9CAUD</name>
<gene>
    <name evidence="1" type="ORF">UFOVP828_19</name>
</gene>
<sequence length="1419" mass="160691">MFIKEDIKEIFENSNTVGVQGLVLAEWNLNSSENLLKIGNYRYRPLENLSKYKQIFDSYDYKDTGNFYTNATDADIVVDGGVDDSDEPQLFISNKEKESQLFSLEDCFGKFRPRSGINKARYFNDKYFHNPNSYLSDRPRYYMSDKRDYFKYWSSYRTENGIERGIAKNISNGKNYIDDTAPFVVYKNSIPTNRIVIKMQTNVGETNLGSFSTVSGSIDDPFYGYVNQTTPSVWKVQKLINNIWVDLVSFDETSIRSDGSKIIKADGHVELKYGIVTPLKYKDTFNFIEILLSNSQLPPTGNYGDAFLVRDNYSGTIGTLYVFNGSGYDNFAAEYGWRLLEKEIDKASVVTELSSPFSYFDNNEKNIKYNQFEYIDGIRIVVTAMNKFDSVFELIELSPRLVANITDNVINYTLNKSISDLNLNGLPVGQLLASNGNLEIIDPTLAFNKNNNLSIVSQYLNNNVKFSFYEEVFTGTNDNNYIPLKRFYSDNIPQTDIQNGKTSIELRDLYFYLEQINAPSLFLTNVSVNFAISILLDYAGFSNYKFKKIDDEKELIIPFFFCNEEKNIAQVLNDLAVSSQSAMFFNEENDLVVMSKNYTVPKLNDRSIDMVLYGSNNSLVNKKENIFNASVVDTKVLNSGKINYTTRYIQKTLGSIKQATLLDKEKTWVYKPTLLWEVSGKSNTKTVNDSAGTMSSYILSAIPLASSLNDIAPMIENNVLINNTIDLGENIYWLGNYNGYFYSNGEVIRYDAVEYNVSGFGNTWITSVQDYENYFSQLPFNGKMYPTGLIRIYTELDYVEKNEVKVLKNGYVVKNGRAQFGTQITDHFAGLNPYWTNNDNVKGCNMYSEYLFSDKEMDKTVVIGPAGVSNSIAKQTTRTSKIKNFLSSSYVSEYDNKNSINNKSGSIQSSALVMTGPSFTFEQKPIDYINYVYKPLNNKFKHFGTRLRIIGNIENNEIRGQSPVGSMTYYVAPGSEPSQNVSIGGGSGGIGIMVNPSTNVGYYFEIVALTENNIEKYSNGSSIANLLFYKIGKDDAGTLGVPVKLWSGSTNILVDDGNFTGQYRLTGEENPTVYDIAVEYLDINQTRKFYLYINNNIVAIVDDPNPLPIYNNMCIFTRGTSKVMFENIFALGSNYSKNMTESLDVPFNKIFDNQELTSNEAFRKHALSSVVQSTHLSGISPAEPPSYNFYFDEFGSIMRECAYFNVKFDKAYPALYSRISPTFNQIKGYTVSGFVPDAYGAEFLIFNATDTALSLDETSGNYLRIQGVAFTQSTNNTLTVEDYYKENSNDVKTQYLDDATIQSNVKFKNKYNKLKNSKSKYGTKEFTIDVPYVQSRDEAESLLGWIVDKTIDPKSAISLDIFATPIIQLGDLISIYYKDLNQENVIAAEDKRFVVYNITYSRSAIGPTMKIYCYEVSDE</sequence>